<reference evidence="1 2" key="1">
    <citation type="journal article" date="2017" name="Int. J. Syst. Evol. Microbiol.">
        <title>Bacillus notoginsengisoli sp. nov., a novel bacterium isolated from the rhizosphere of Panax notoginseng.</title>
        <authorList>
            <person name="Zhang M.Y."/>
            <person name="Cheng J."/>
            <person name="Cai Y."/>
            <person name="Zhang T.Y."/>
            <person name="Wu Y.Y."/>
            <person name="Manikprabhu D."/>
            <person name="Li W.J."/>
            <person name="Zhang Y.X."/>
        </authorList>
    </citation>
    <scope>NUCLEOTIDE SEQUENCE [LARGE SCALE GENOMIC DNA]</scope>
    <source>
        <strain evidence="1 2">JCM 30743</strain>
    </source>
</reference>
<dbReference type="Proteomes" id="UP000284416">
    <property type="component" value="Unassembled WGS sequence"/>
</dbReference>
<comment type="caution">
    <text evidence="1">The sequence shown here is derived from an EMBL/GenBank/DDBJ whole genome shotgun (WGS) entry which is preliminary data.</text>
</comment>
<evidence type="ECO:0000313" key="1">
    <source>
        <dbReference type="EMBL" id="RHW43205.1"/>
    </source>
</evidence>
<dbReference type="AlphaFoldDB" id="A0A417YZB6"/>
<proteinExistence type="predicted"/>
<dbReference type="OrthoDB" id="2938417at2"/>
<name>A0A417YZB6_9BACI</name>
<accession>A0A417YZB6</accession>
<organism evidence="1 2">
    <name type="scientific">Neobacillus notoginsengisoli</name>
    <dbReference type="NCBI Taxonomy" id="1578198"/>
    <lineage>
        <taxon>Bacteria</taxon>
        <taxon>Bacillati</taxon>
        <taxon>Bacillota</taxon>
        <taxon>Bacilli</taxon>
        <taxon>Bacillales</taxon>
        <taxon>Bacillaceae</taxon>
        <taxon>Neobacillus</taxon>
    </lineage>
</organism>
<evidence type="ECO:0000313" key="2">
    <source>
        <dbReference type="Proteomes" id="UP000284416"/>
    </source>
</evidence>
<dbReference type="EMBL" id="QWEG01000001">
    <property type="protein sequence ID" value="RHW43205.1"/>
    <property type="molecule type" value="Genomic_DNA"/>
</dbReference>
<keyword evidence="2" id="KW-1185">Reference proteome</keyword>
<protein>
    <submittedName>
        <fullName evidence="1">Uncharacterized protein</fullName>
    </submittedName>
</protein>
<gene>
    <name evidence="1" type="ORF">D1B31_00575</name>
</gene>
<sequence length="211" mass="24117">MLGFRICKRLLEMGYEVIGISPNEQSDPTEEEMLLEIGRNSNFAKMSLNTLGNRDFKGEVLIYSFFDFYLAGKEYLLKENGDLHVICEKLFSDNCAERIVLLLPKEMEKQEKRVGIEAFACAVLPETEKTKNILIIYMPLDVSQIETQSSGREKIGLEKGMGGEETVKENTLKMLNLAEAADWIAEAIEREEDGIWRLERGRRASRAINER</sequence>